<dbReference type="InterPro" id="IPR050345">
    <property type="entry name" value="Aliph_Amidase/BUP"/>
</dbReference>
<dbReference type="InterPro" id="IPR003010">
    <property type="entry name" value="C-N_Hydrolase"/>
</dbReference>
<dbReference type="PANTHER" id="PTHR43674:SF2">
    <property type="entry name" value="BETA-UREIDOPROPIONASE"/>
    <property type="match status" value="1"/>
</dbReference>
<sequence length="257" mass="30728">MKIAFLQSNSLPLDKGTINYYLSQAKKEKAKLFILPEYVLNKFFKDLEKMPISFIKDQTLHQINSLKRLSLSYNIIILAPFVIIKKDNKYKVIGKFFNGKVRYYYQQVYMPYSHWNEDRFFDKKESLPMVFNVGNIRVGAIFGFESHFDNFWKFFRDKKVDVVCVLSIGTFNSFNRWYEMLKTRAFLNNMYVIRVNRVGSWRDWEFYGKSFVFSPEGDEIVKLSTNEELGIITINKDIVKEARKEWKFGLLQKKLFF</sequence>
<reference evidence="3 4" key="1">
    <citation type="submission" date="2019-05" db="EMBL/GenBank/DDBJ databases">
        <title>A comparative analysis of the Nautiliaceae.</title>
        <authorList>
            <person name="Grosche A."/>
            <person name="Smedile F."/>
            <person name="Vetriani C."/>
        </authorList>
    </citation>
    <scope>NUCLEOTIDE SEQUENCE [LARGE SCALE GENOMIC DNA]</scope>
    <source>
        <strain evidence="3 4">TB-2</strain>
    </source>
</reference>
<dbReference type="Pfam" id="PF00795">
    <property type="entry name" value="CN_hydrolase"/>
    <property type="match status" value="1"/>
</dbReference>
<dbReference type="CDD" id="cd07197">
    <property type="entry name" value="nitrilase"/>
    <property type="match status" value="1"/>
</dbReference>
<keyword evidence="4" id="KW-1185">Reference proteome</keyword>
<evidence type="ECO:0000256" key="1">
    <source>
        <dbReference type="ARBA" id="ARBA00022801"/>
    </source>
</evidence>
<proteinExistence type="predicted"/>
<evidence type="ECO:0000313" key="4">
    <source>
        <dbReference type="Proteomes" id="UP000306825"/>
    </source>
</evidence>
<name>A0ABX5VCW3_9BACT</name>
<keyword evidence="1 3" id="KW-0378">Hydrolase</keyword>
<dbReference type="SUPFAM" id="SSF56317">
    <property type="entry name" value="Carbon-nitrogen hydrolase"/>
    <property type="match status" value="1"/>
</dbReference>
<dbReference type="PANTHER" id="PTHR43674">
    <property type="entry name" value="NITRILASE C965.09-RELATED"/>
    <property type="match status" value="1"/>
</dbReference>
<evidence type="ECO:0000259" key="2">
    <source>
        <dbReference type="Pfam" id="PF00795"/>
    </source>
</evidence>
<feature type="domain" description="CN hydrolase" evidence="2">
    <location>
        <begin position="18"/>
        <end position="243"/>
    </location>
</feature>
<dbReference type="GO" id="GO:0016787">
    <property type="term" value="F:hydrolase activity"/>
    <property type="evidence" value="ECO:0007669"/>
    <property type="project" value="UniProtKB-KW"/>
</dbReference>
<dbReference type="EMBL" id="CP040463">
    <property type="protein sequence ID" value="QCT94836.1"/>
    <property type="molecule type" value="Genomic_DNA"/>
</dbReference>
<dbReference type="Gene3D" id="3.60.110.10">
    <property type="entry name" value="Carbon-nitrogen hydrolase"/>
    <property type="match status" value="1"/>
</dbReference>
<dbReference type="InterPro" id="IPR036526">
    <property type="entry name" value="C-N_Hydrolase_sf"/>
</dbReference>
<dbReference type="RefSeq" id="WP_138323538.1">
    <property type="nucleotide sequence ID" value="NZ_CP040463.1"/>
</dbReference>
<organism evidence="3 4">
    <name type="scientific">Caminibacter mediatlanticus TB-2</name>
    <dbReference type="NCBI Taxonomy" id="391592"/>
    <lineage>
        <taxon>Bacteria</taxon>
        <taxon>Pseudomonadati</taxon>
        <taxon>Campylobacterota</taxon>
        <taxon>Epsilonproteobacteria</taxon>
        <taxon>Nautiliales</taxon>
        <taxon>Nautiliaceae</taxon>
        <taxon>Caminibacter</taxon>
    </lineage>
</organism>
<dbReference type="Proteomes" id="UP000306825">
    <property type="component" value="Chromosome"/>
</dbReference>
<evidence type="ECO:0000313" key="3">
    <source>
        <dbReference type="EMBL" id="QCT94836.1"/>
    </source>
</evidence>
<protein>
    <submittedName>
        <fullName evidence="3">Carbon-nitrogen hydrolase family protein</fullName>
    </submittedName>
</protein>
<gene>
    <name evidence="3" type="ORF">FE773_06460</name>
</gene>
<accession>A0ABX5VCW3</accession>